<protein>
    <submittedName>
        <fullName evidence="2">Esterase EstB</fullName>
        <ecNumber evidence="2">3.1.1.-</ecNumber>
    </submittedName>
</protein>
<dbReference type="GO" id="GO:0016787">
    <property type="term" value="F:hydrolase activity"/>
    <property type="evidence" value="ECO:0007669"/>
    <property type="project" value="UniProtKB-KW"/>
</dbReference>
<feature type="domain" description="Beta-lactamase-related" evidence="1">
    <location>
        <begin position="14"/>
        <end position="365"/>
    </location>
</feature>
<dbReference type="KEGG" id="aay:WYH_00167"/>
<dbReference type="InterPro" id="IPR050789">
    <property type="entry name" value="Diverse_Enzym_Activities"/>
</dbReference>
<evidence type="ECO:0000313" key="2">
    <source>
        <dbReference type="EMBL" id="AKH41233.1"/>
    </source>
</evidence>
<dbReference type="AlphaFoldDB" id="A0A0F7KKZ3"/>
<dbReference type="EMBL" id="CP011452">
    <property type="protein sequence ID" value="AKH41233.1"/>
    <property type="molecule type" value="Genomic_DNA"/>
</dbReference>
<keyword evidence="2" id="KW-0378">Hydrolase</keyword>
<dbReference type="EC" id="3.1.1.-" evidence="2"/>
<organism evidence="2 3">
    <name type="scientific">Croceibacterium atlanticum</name>
    <dbReference type="NCBI Taxonomy" id="1267766"/>
    <lineage>
        <taxon>Bacteria</taxon>
        <taxon>Pseudomonadati</taxon>
        <taxon>Pseudomonadota</taxon>
        <taxon>Alphaproteobacteria</taxon>
        <taxon>Sphingomonadales</taxon>
        <taxon>Erythrobacteraceae</taxon>
        <taxon>Croceibacterium</taxon>
    </lineage>
</organism>
<keyword evidence="3" id="KW-1185">Reference proteome</keyword>
<sequence>MRLARLTAKLQALIDCDEIPGAVALILRHGEEAHCDVLGSIDGQGTPMRRDALWRLGSMTKVVTSIAALILMEEGKLRLSDRIDQWLAELRGQRVLQKPNGSLEDVCAPIRPITVEDLLTHRAGFPSYALPQGPAARMAQSLMAGSSMRPDIGVDEWLGKLAEIPLIHQPGERMVMGFSSDVLAILIQRVAGLPFEQFLQERIFGPLGMSDTVFWADESRIGRLGPAYSINWLTGKKILQDPGPGGYFSRPPAHPSGGGGLVSTADDFARLGTMLLRMGRCEDGRILSRKTVELMTTDFLTAEQRAQPYFGYPYWRDRGFGLGVFITDNIAARGGPVSVGQYGWRGAFGTYWFNDPQEDLVAVLMLPVSWPAVIPQPLADFETLVYQAIDD</sequence>
<dbReference type="STRING" id="1267766.WYH_00167"/>
<evidence type="ECO:0000259" key="1">
    <source>
        <dbReference type="Pfam" id="PF00144"/>
    </source>
</evidence>
<dbReference type="RefSeq" id="WP_053833317.1">
    <property type="nucleotide sequence ID" value="NZ_CP011452.2"/>
</dbReference>
<dbReference type="PANTHER" id="PTHR43283:SF3">
    <property type="entry name" value="BETA-LACTAMASE FAMILY PROTEIN (AFU_ORTHOLOGUE AFUA_5G07500)"/>
    <property type="match status" value="1"/>
</dbReference>
<dbReference type="SUPFAM" id="SSF56601">
    <property type="entry name" value="beta-lactamase/transpeptidase-like"/>
    <property type="match status" value="1"/>
</dbReference>
<accession>A0A0F7KKZ3</accession>
<evidence type="ECO:0000313" key="3">
    <source>
        <dbReference type="Proteomes" id="UP000034392"/>
    </source>
</evidence>
<name>A0A0F7KKZ3_9SPHN</name>
<dbReference type="PATRIC" id="fig|1267766.3.peg.171"/>
<proteinExistence type="predicted"/>
<dbReference type="Pfam" id="PF00144">
    <property type="entry name" value="Beta-lactamase"/>
    <property type="match status" value="1"/>
</dbReference>
<dbReference type="PANTHER" id="PTHR43283">
    <property type="entry name" value="BETA-LACTAMASE-RELATED"/>
    <property type="match status" value="1"/>
</dbReference>
<dbReference type="InterPro" id="IPR001466">
    <property type="entry name" value="Beta-lactam-related"/>
</dbReference>
<reference evidence="2" key="1">
    <citation type="submission" date="2015-05" db="EMBL/GenBank/DDBJ databases">
        <title>The complete genome of Altererythrobacter atlanticus strain 26DY36.</title>
        <authorList>
            <person name="Wu Y.-H."/>
            <person name="Cheng H."/>
            <person name="Wu X.-W."/>
        </authorList>
    </citation>
    <scope>NUCLEOTIDE SEQUENCE [LARGE SCALE GENOMIC DNA]</scope>
    <source>
        <strain evidence="2">26DY36</strain>
    </source>
</reference>
<dbReference type="Proteomes" id="UP000034392">
    <property type="component" value="Chromosome"/>
</dbReference>
<gene>
    <name evidence="2" type="primary">estB_1</name>
    <name evidence="2" type="ORF">WYH_00167</name>
</gene>
<dbReference type="InterPro" id="IPR012338">
    <property type="entry name" value="Beta-lactam/transpept-like"/>
</dbReference>
<dbReference type="Gene3D" id="3.40.710.10">
    <property type="entry name" value="DD-peptidase/beta-lactamase superfamily"/>
    <property type="match status" value="1"/>
</dbReference>